<accession>A0A7W8CXN6</accession>
<reference evidence="2 3" key="1">
    <citation type="submission" date="2020-08" db="EMBL/GenBank/DDBJ databases">
        <title>Genomic Encyclopedia of Type Strains, Phase IV (KMG-IV): sequencing the most valuable type-strain genomes for metagenomic binning, comparative biology and taxonomic classification.</title>
        <authorList>
            <person name="Goeker M."/>
        </authorList>
    </citation>
    <scope>NUCLEOTIDE SEQUENCE [LARGE SCALE GENOMIC DNA]</scope>
    <source>
        <strain evidence="2 3">DSM 25799</strain>
    </source>
</reference>
<dbReference type="EMBL" id="JACHHK010000003">
    <property type="protein sequence ID" value="MBB5182819.1"/>
    <property type="molecule type" value="Genomic_DNA"/>
</dbReference>
<organism evidence="2 3">
    <name type="scientific">Catenisphaera adipataccumulans</name>
    <dbReference type="NCBI Taxonomy" id="700500"/>
    <lineage>
        <taxon>Bacteria</taxon>
        <taxon>Bacillati</taxon>
        <taxon>Bacillota</taxon>
        <taxon>Erysipelotrichia</taxon>
        <taxon>Erysipelotrichales</taxon>
        <taxon>Erysipelotrichaceae</taxon>
        <taxon>Catenisphaera</taxon>
    </lineage>
</organism>
<sequence>MASGRSVMVKALNIKGMHVDQVEYVAGESVMYGENYRRDHMEVHARPYKRIQRRCPVCGKKCSLYDHKTSEKVTWRADALNGVPLQPVRIECPEHGVLTEHIPWTDGHSHFTKGFNDEAAFLALTSPKTVVSQFMGINWRTIGNCIKAAHDRIEPDVSECLLGLKRICVDETSYHKGHKILPSFITLTATEWLGCTMVSARRSLHCSVRL</sequence>
<evidence type="ECO:0000259" key="1">
    <source>
        <dbReference type="Pfam" id="PF13542"/>
    </source>
</evidence>
<name>A0A7W8CXN6_9FIRM</name>
<dbReference type="InterPro" id="IPR032877">
    <property type="entry name" value="Transposase_HTH"/>
</dbReference>
<dbReference type="Proteomes" id="UP000539953">
    <property type="component" value="Unassembled WGS sequence"/>
</dbReference>
<comment type="caution">
    <text evidence="2">The sequence shown here is derived from an EMBL/GenBank/DDBJ whole genome shotgun (WGS) entry which is preliminary data.</text>
</comment>
<keyword evidence="3" id="KW-1185">Reference proteome</keyword>
<evidence type="ECO:0000313" key="3">
    <source>
        <dbReference type="Proteomes" id="UP000539953"/>
    </source>
</evidence>
<dbReference type="Pfam" id="PF13542">
    <property type="entry name" value="HTH_Tnp_ISL3"/>
    <property type="match status" value="1"/>
</dbReference>
<dbReference type="RefSeq" id="WP_183327839.1">
    <property type="nucleotide sequence ID" value="NZ_JACHHK010000003.1"/>
</dbReference>
<proteinExistence type="predicted"/>
<dbReference type="AlphaFoldDB" id="A0A7W8CXN6"/>
<feature type="domain" description="Transposase IS204/IS1001/IS1096/IS1165 helix-turn-helix" evidence="1">
    <location>
        <begin position="100"/>
        <end position="148"/>
    </location>
</feature>
<gene>
    <name evidence="2" type="ORF">HNQ47_000839</name>
</gene>
<evidence type="ECO:0000313" key="2">
    <source>
        <dbReference type="EMBL" id="MBB5182819.1"/>
    </source>
</evidence>
<protein>
    <submittedName>
        <fullName evidence="2">Transposase</fullName>
    </submittedName>
</protein>